<evidence type="ECO:0000259" key="6">
    <source>
        <dbReference type="PROSITE" id="PS50089"/>
    </source>
</evidence>
<organism evidence="7 8">
    <name type="scientific">Pythium oligandrum</name>
    <name type="common">Mycoparasitic fungus</name>
    <dbReference type="NCBI Taxonomy" id="41045"/>
    <lineage>
        <taxon>Eukaryota</taxon>
        <taxon>Sar</taxon>
        <taxon>Stramenopiles</taxon>
        <taxon>Oomycota</taxon>
        <taxon>Peronosporomycetes</taxon>
        <taxon>Pythiales</taxon>
        <taxon>Pythiaceae</taxon>
        <taxon>Pythium</taxon>
    </lineage>
</organism>
<gene>
    <name evidence="7" type="ORF">Poli38472_005295</name>
</gene>
<evidence type="ECO:0000313" key="7">
    <source>
        <dbReference type="EMBL" id="TMW62677.1"/>
    </source>
</evidence>
<dbReference type="PROSITE" id="PS00518">
    <property type="entry name" value="ZF_RING_1"/>
    <property type="match status" value="1"/>
</dbReference>
<dbReference type="InterPro" id="IPR001841">
    <property type="entry name" value="Znf_RING"/>
</dbReference>
<reference evidence="7" key="1">
    <citation type="submission" date="2019-03" db="EMBL/GenBank/DDBJ databases">
        <title>Long read genome sequence of the mycoparasitic Pythium oligandrum ATCC 38472 isolated from sugarbeet rhizosphere.</title>
        <authorList>
            <person name="Gaulin E."/>
        </authorList>
    </citation>
    <scope>NUCLEOTIDE SEQUENCE</scope>
    <source>
        <strain evidence="7">ATCC 38472_TT</strain>
    </source>
</reference>
<keyword evidence="2 4" id="KW-0863">Zinc-finger</keyword>
<feature type="compositionally biased region" description="Polar residues" evidence="5">
    <location>
        <begin position="212"/>
        <end position="232"/>
    </location>
</feature>
<evidence type="ECO:0000256" key="1">
    <source>
        <dbReference type="ARBA" id="ARBA00022723"/>
    </source>
</evidence>
<dbReference type="OrthoDB" id="6270329at2759"/>
<protein>
    <recommendedName>
        <fullName evidence="6">RING-type domain-containing protein</fullName>
    </recommendedName>
</protein>
<dbReference type="EMBL" id="SPLM01000073">
    <property type="protein sequence ID" value="TMW62677.1"/>
    <property type="molecule type" value="Genomic_DNA"/>
</dbReference>
<evidence type="ECO:0000256" key="2">
    <source>
        <dbReference type="ARBA" id="ARBA00022771"/>
    </source>
</evidence>
<evidence type="ECO:0000256" key="5">
    <source>
        <dbReference type="SAM" id="MobiDB-lite"/>
    </source>
</evidence>
<name>A0A8K1CG24_PYTOL</name>
<dbReference type="PROSITE" id="PS50089">
    <property type="entry name" value="ZF_RING_2"/>
    <property type="match status" value="1"/>
</dbReference>
<feature type="region of interest" description="Disordered" evidence="5">
    <location>
        <begin position="206"/>
        <end position="232"/>
    </location>
</feature>
<keyword evidence="1" id="KW-0479">Metal-binding</keyword>
<proteinExistence type="predicted"/>
<dbReference type="AlphaFoldDB" id="A0A8K1CG24"/>
<feature type="domain" description="RING-type" evidence="6">
    <location>
        <begin position="3"/>
        <end position="46"/>
    </location>
</feature>
<dbReference type="Proteomes" id="UP000794436">
    <property type="component" value="Unassembled WGS sequence"/>
</dbReference>
<keyword evidence="8" id="KW-1185">Reference proteome</keyword>
<evidence type="ECO:0000256" key="3">
    <source>
        <dbReference type="ARBA" id="ARBA00022833"/>
    </source>
</evidence>
<dbReference type="InterPro" id="IPR013083">
    <property type="entry name" value="Znf_RING/FYVE/PHD"/>
</dbReference>
<dbReference type="Gene3D" id="3.30.40.10">
    <property type="entry name" value="Zinc/RING finger domain, C3HC4 (zinc finger)"/>
    <property type="match status" value="1"/>
</dbReference>
<sequence length="232" mass="25916">MLCVLCEKPLPTPAGERGLTDCAHEFCLRCLCQQLSVRRNLCPVCDKKVKTVHQLEADEEEGNASNDKTASTSKPAPASIRFCNAIYVLHVSIWSVEDPARVLADLFHLEQARLIHKGALLKKGDIWPGSVVQLFGTRKSAHGHSEWGMTSWTRGMSLTNWSEQPWLQRLQQVVCCPFTVFVAFFRSMFVNDESHVRRGYQRVENPAVPGTAPSSFQAPGRVSSPNYTDSVE</sequence>
<accession>A0A8K1CG24</accession>
<dbReference type="InterPro" id="IPR017907">
    <property type="entry name" value="Znf_RING_CS"/>
</dbReference>
<dbReference type="SUPFAM" id="SSF57850">
    <property type="entry name" value="RING/U-box"/>
    <property type="match status" value="1"/>
</dbReference>
<keyword evidence="3" id="KW-0862">Zinc</keyword>
<dbReference type="GO" id="GO:0008270">
    <property type="term" value="F:zinc ion binding"/>
    <property type="evidence" value="ECO:0007669"/>
    <property type="project" value="UniProtKB-KW"/>
</dbReference>
<comment type="caution">
    <text evidence="7">The sequence shown here is derived from an EMBL/GenBank/DDBJ whole genome shotgun (WGS) entry which is preliminary data.</text>
</comment>
<evidence type="ECO:0000313" key="8">
    <source>
        <dbReference type="Proteomes" id="UP000794436"/>
    </source>
</evidence>
<evidence type="ECO:0000256" key="4">
    <source>
        <dbReference type="PROSITE-ProRule" id="PRU00175"/>
    </source>
</evidence>